<protein>
    <submittedName>
        <fullName evidence="3">Uncharacterized protein</fullName>
    </submittedName>
</protein>
<keyword evidence="4" id="KW-1185">Reference proteome</keyword>
<name>A0A6I4UU02_9SPHN</name>
<dbReference type="RefSeq" id="WP_202389719.1">
    <property type="nucleotide sequence ID" value="NZ_WTYK01000006.1"/>
</dbReference>
<organism evidence="3 4">
    <name type="scientific">Croceibacterium soli</name>
    <dbReference type="NCBI Taxonomy" id="1739690"/>
    <lineage>
        <taxon>Bacteria</taxon>
        <taxon>Pseudomonadati</taxon>
        <taxon>Pseudomonadota</taxon>
        <taxon>Alphaproteobacteria</taxon>
        <taxon>Sphingomonadales</taxon>
        <taxon>Erythrobacteraceae</taxon>
        <taxon>Croceibacterium</taxon>
    </lineage>
</organism>
<keyword evidence="2" id="KW-1133">Transmembrane helix</keyword>
<gene>
    <name evidence="3" type="ORF">GRI75_11485</name>
</gene>
<accession>A0A6I4UU02</accession>
<feature type="region of interest" description="Disordered" evidence="1">
    <location>
        <begin position="45"/>
        <end position="91"/>
    </location>
</feature>
<evidence type="ECO:0000313" key="3">
    <source>
        <dbReference type="EMBL" id="MXP42261.1"/>
    </source>
</evidence>
<keyword evidence="2" id="KW-0812">Transmembrane</keyword>
<dbReference type="Proteomes" id="UP000469159">
    <property type="component" value="Unassembled WGS sequence"/>
</dbReference>
<evidence type="ECO:0000256" key="1">
    <source>
        <dbReference type="SAM" id="MobiDB-lite"/>
    </source>
</evidence>
<comment type="caution">
    <text evidence="3">The sequence shown here is derived from an EMBL/GenBank/DDBJ whole genome shotgun (WGS) entry which is preliminary data.</text>
</comment>
<dbReference type="EMBL" id="WTYK01000006">
    <property type="protein sequence ID" value="MXP42261.1"/>
    <property type="molecule type" value="Genomic_DNA"/>
</dbReference>
<evidence type="ECO:0000313" key="4">
    <source>
        <dbReference type="Proteomes" id="UP000469159"/>
    </source>
</evidence>
<feature type="transmembrane region" description="Helical" evidence="2">
    <location>
        <begin position="12"/>
        <end position="29"/>
    </location>
</feature>
<dbReference type="AlphaFoldDB" id="A0A6I4UU02"/>
<sequence>MANPEANSGGRWLLILGALAILLLLLWQFGMFGTGQEQAEPTYEAGVTDAGGGDLIVGDSDAEGVPVDVPDTPMTNVPLGEESPGPSPTPE</sequence>
<keyword evidence="2" id="KW-0472">Membrane</keyword>
<reference evidence="3 4" key="1">
    <citation type="submission" date="2019-12" db="EMBL/GenBank/DDBJ databases">
        <title>Genomic-based taxomic classification of the family Erythrobacteraceae.</title>
        <authorList>
            <person name="Xu L."/>
        </authorList>
    </citation>
    <scope>NUCLEOTIDE SEQUENCE [LARGE SCALE GENOMIC DNA]</scope>
    <source>
        <strain evidence="3 4">MCCC 1K02066</strain>
    </source>
</reference>
<evidence type="ECO:0000256" key="2">
    <source>
        <dbReference type="SAM" id="Phobius"/>
    </source>
</evidence>
<proteinExistence type="predicted"/>